<dbReference type="CDD" id="cd03811">
    <property type="entry name" value="GT4_GT28_WabH-like"/>
    <property type="match status" value="1"/>
</dbReference>
<dbReference type="SUPFAM" id="SSF53756">
    <property type="entry name" value="UDP-Glycosyltransferase/glycogen phosphorylase"/>
    <property type="match status" value="1"/>
</dbReference>
<dbReference type="EMBL" id="CP027059">
    <property type="protein sequence ID" value="UQZ85689.1"/>
    <property type="molecule type" value="Genomic_DNA"/>
</dbReference>
<keyword evidence="2" id="KW-0328">Glycosyltransferase</keyword>
<keyword evidence="3" id="KW-1185">Reference proteome</keyword>
<keyword evidence="2" id="KW-0808">Transferase</keyword>
<dbReference type="GO" id="GO:0016757">
    <property type="term" value="F:glycosyltransferase activity"/>
    <property type="evidence" value="ECO:0007669"/>
    <property type="project" value="UniProtKB-KW"/>
</dbReference>
<dbReference type="Proteomes" id="UP001057134">
    <property type="component" value="Chromosome"/>
</dbReference>
<dbReference type="Gene3D" id="3.40.50.2000">
    <property type="entry name" value="Glycogen Phosphorylase B"/>
    <property type="match status" value="2"/>
</dbReference>
<evidence type="ECO:0000313" key="3">
    <source>
        <dbReference type="Proteomes" id="UP001057134"/>
    </source>
</evidence>
<gene>
    <name evidence="2" type="primary">kanE_2</name>
    <name evidence="2" type="ORF">SK3146_04978</name>
</gene>
<dbReference type="PANTHER" id="PTHR12526">
    <property type="entry name" value="GLYCOSYLTRANSFERASE"/>
    <property type="match status" value="1"/>
</dbReference>
<name>A0ABY4RT06_9BACL</name>
<dbReference type="PANTHER" id="PTHR12526:SF630">
    <property type="entry name" value="GLYCOSYLTRANSFERASE"/>
    <property type="match status" value="1"/>
</dbReference>
<dbReference type="InterPro" id="IPR001296">
    <property type="entry name" value="Glyco_trans_1"/>
</dbReference>
<dbReference type="EC" id="2.4.1.301" evidence="2"/>
<dbReference type="Pfam" id="PF00534">
    <property type="entry name" value="Glycos_transf_1"/>
    <property type="match status" value="1"/>
</dbReference>
<organism evidence="2 3">
    <name type="scientific">Paenibacillus konkukensis</name>
    <dbReference type="NCBI Taxonomy" id="2020716"/>
    <lineage>
        <taxon>Bacteria</taxon>
        <taxon>Bacillati</taxon>
        <taxon>Bacillota</taxon>
        <taxon>Bacilli</taxon>
        <taxon>Bacillales</taxon>
        <taxon>Paenibacillaceae</taxon>
        <taxon>Paenibacillus</taxon>
    </lineage>
</organism>
<reference evidence="2" key="1">
    <citation type="submission" date="2018-02" db="EMBL/GenBank/DDBJ databases">
        <authorList>
            <person name="Kim S.-K."/>
            <person name="Jung H.-I."/>
            <person name="Lee S.-W."/>
        </authorList>
    </citation>
    <scope>NUCLEOTIDE SEQUENCE</scope>
    <source>
        <strain evidence="2">SK3146</strain>
    </source>
</reference>
<dbReference type="RefSeq" id="WP_249861296.1">
    <property type="nucleotide sequence ID" value="NZ_CP027059.1"/>
</dbReference>
<accession>A0ABY4RT06</accession>
<protein>
    <submittedName>
        <fullName evidence="2">Alpha-D-kanosaminyltransferase</fullName>
        <ecNumber evidence="2">2.4.1.301</ecNumber>
    </submittedName>
</protein>
<feature type="domain" description="Glycosyl transferase family 1" evidence="1">
    <location>
        <begin position="239"/>
        <end position="391"/>
    </location>
</feature>
<sequence length="414" mass="47315">MKQKILFVMNNLQCGGAEKALISLLETIDYSLYEVDLYLLRHSGIFMSKIPAAVKLLGEPQEYQYYDMPIRKAVLNCLKRGRINIASFRLRAGVIYKTEKNSVRCEQRVWKYLSKSLKSIDQVYDIAIGYLEKNPIYFCIDKVKARKKIGFIHNDYDRLGMDPSYDKTYFDKLDHLVTVSGECGTILKKRFPKYAHKVEVMHNIVSPAAIRNLAMEDADWNAANTIPDSPVGQTPPIKKDSAIKLVSIGRLNYQKGFEMAVQTCKELVEGGYPVQWYVIGEGEERKTLERMISENGLQDRFHLLGVKENPYPYIREADIYVQPSRFEGKSIAIDEAKILHKPIVVTNFSTAKDQITDRHNGLIVEMDARSIAQGIKALLEDASLRRQLSVNLEKEPLGTETEIEKLYALFDSKK</sequence>
<evidence type="ECO:0000259" key="1">
    <source>
        <dbReference type="Pfam" id="PF00534"/>
    </source>
</evidence>
<proteinExistence type="predicted"/>
<reference evidence="2" key="2">
    <citation type="journal article" date="2021" name="J Anim Sci Technol">
        <title>Complete genome sequence of Paenibacillus konkukensis sp. nov. SK3146 as a potential probiotic strain.</title>
        <authorList>
            <person name="Jung H.I."/>
            <person name="Park S."/>
            <person name="Niu K.M."/>
            <person name="Lee S.W."/>
            <person name="Kothari D."/>
            <person name="Yi K.J."/>
            <person name="Kim S.K."/>
        </authorList>
    </citation>
    <scope>NUCLEOTIDE SEQUENCE</scope>
    <source>
        <strain evidence="2">SK3146</strain>
    </source>
</reference>
<evidence type="ECO:0000313" key="2">
    <source>
        <dbReference type="EMBL" id="UQZ85689.1"/>
    </source>
</evidence>